<organism evidence="8 9">
    <name type="scientific">Sporolactobacillus spathodeae</name>
    <dbReference type="NCBI Taxonomy" id="1465502"/>
    <lineage>
        <taxon>Bacteria</taxon>
        <taxon>Bacillati</taxon>
        <taxon>Bacillota</taxon>
        <taxon>Bacilli</taxon>
        <taxon>Bacillales</taxon>
        <taxon>Sporolactobacillaceae</taxon>
        <taxon>Sporolactobacillus</taxon>
    </lineage>
</organism>
<dbReference type="EMBL" id="JAFBEV010000027">
    <property type="protein sequence ID" value="MBM7658905.1"/>
    <property type="molecule type" value="Genomic_DNA"/>
</dbReference>
<comment type="similarity">
    <text evidence="2">Belongs to the NlpA lipoprotein family.</text>
</comment>
<comment type="subcellular location">
    <subcellularLocation>
        <location evidence="1">Membrane</location>
        <topology evidence="1">Lipid-anchor</topology>
    </subcellularLocation>
</comment>
<dbReference type="Pfam" id="PF03180">
    <property type="entry name" value="Lipoprotein_9"/>
    <property type="match status" value="1"/>
</dbReference>
<evidence type="ECO:0000256" key="7">
    <source>
        <dbReference type="SAM" id="SignalP"/>
    </source>
</evidence>
<sequence length="282" mass="30614">MKKRAIGFISLVLIFILAIGTACSNPSASDSSSTSKTKKTITVGFNAGPYEQMFKEGIAPILKKKGYTVKTKDFTDGIQVNVAVAKGQIDANIMQHPVYMAFVNQQEGIHNVGIVQIPGPPMGVYAGKSKSLKAVKDGDVIALPNEASNLYRGLVILKDLGWIKLNPKANPANASLKDVTSNPHHLVLKDMNNAQEVRALPDVNYGVIQGNFAVSSGLKLTSALKLENLLDKFSVNVAVADTNKSAPWAKAIVEAYHSKQFLHYIKTHKQYDGYHLPNDLNQ</sequence>
<evidence type="ECO:0000256" key="6">
    <source>
        <dbReference type="ARBA" id="ARBA00023288"/>
    </source>
</evidence>
<protein>
    <submittedName>
        <fullName evidence="8">D-methionine transport system substrate-binding protein</fullName>
    </submittedName>
</protein>
<evidence type="ECO:0000256" key="2">
    <source>
        <dbReference type="ARBA" id="ARBA00008973"/>
    </source>
</evidence>
<dbReference type="RefSeq" id="WP_205007452.1">
    <property type="nucleotide sequence ID" value="NZ_CBCRXA010000022.1"/>
</dbReference>
<evidence type="ECO:0000256" key="3">
    <source>
        <dbReference type="ARBA" id="ARBA00022729"/>
    </source>
</evidence>
<reference evidence="8 9" key="1">
    <citation type="submission" date="2021-01" db="EMBL/GenBank/DDBJ databases">
        <title>Genomic Encyclopedia of Type Strains, Phase IV (KMG-IV): sequencing the most valuable type-strain genomes for metagenomic binning, comparative biology and taxonomic classification.</title>
        <authorList>
            <person name="Goeker M."/>
        </authorList>
    </citation>
    <scope>NUCLEOTIDE SEQUENCE [LARGE SCALE GENOMIC DNA]</scope>
    <source>
        <strain evidence="8 9">DSM 100968</strain>
    </source>
</reference>
<feature type="chain" id="PRO_5045991870" evidence="7">
    <location>
        <begin position="25"/>
        <end position="282"/>
    </location>
</feature>
<comment type="caution">
    <text evidence="8">The sequence shown here is derived from an EMBL/GenBank/DDBJ whole genome shotgun (WGS) entry which is preliminary data.</text>
</comment>
<dbReference type="SUPFAM" id="SSF53850">
    <property type="entry name" value="Periplasmic binding protein-like II"/>
    <property type="match status" value="1"/>
</dbReference>
<evidence type="ECO:0000313" key="9">
    <source>
        <dbReference type="Proteomes" id="UP000823201"/>
    </source>
</evidence>
<keyword evidence="9" id="KW-1185">Reference proteome</keyword>
<dbReference type="PROSITE" id="PS51257">
    <property type="entry name" value="PROKAR_LIPOPROTEIN"/>
    <property type="match status" value="1"/>
</dbReference>
<proteinExistence type="inferred from homology"/>
<gene>
    <name evidence="8" type="ORF">JOC27_002368</name>
</gene>
<dbReference type="PANTHER" id="PTHR30429">
    <property type="entry name" value="D-METHIONINE-BINDING LIPOPROTEIN METQ"/>
    <property type="match status" value="1"/>
</dbReference>
<evidence type="ECO:0000256" key="1">
    <source>
        <dbReference type="ARBA" id="ARBA00004635"/>
    </source>
</evidence>
<keyword evidence="3 7" id="KW-0732">Signal</keyword>
<dbReference type="Proteomes" id="UP000823201">
    <property type="component" value="Unassembled WGS sequence"/>
</dbReference>
<dbReference type="InterPro" id="IPR004872">
    <property type="entry name" value="Lipoprotein_NlpA"/>
</dbReference>
<evidence type="ECO:0000313" key="8">
    <source>
        <dbReference type="EMBL" id="MBM7658905.1"/>
    </source>
</evidence>
<keyword evidence="5" id="KW-0564">Palmitate</keyword>
<keyword evidence="6" id="KW-0449">Lipoprotein</keyword>
<feature type="signal peptide" evidence="7">
    <location>
        <begin position="1"/>
        <end position="24"/>
    </location>
</feature>
<evidence type="ECO:0000256" key="5">
    <source>
        <dbReference type="ARBA" id="ARBA00023139"/>
    </source>
</evidence>
<dbReference type="PANTHER" id="PTHR30429:SF0">
    <property type="entry name" value="METHIONINE-BINDING LIPOPROTEIN METQ"/>
    <property type="match status" value="1"/>
</dbReference>
<keyword evidence="4" id="KW-0472">Membrane</keyword>
<name>A0ABS2QBV3_9BACL</name>
<accession>A0ABS2QBV3</accession>
<dbReference type="Gene3D" id="3.40.190.10">
    <property type="entry name" value="Periplasmic binding protein-like II"/>
    <property type="match status" value="2"/>
</dbReference>
<evidence type="ECO:0000256" key="4">
    <source>
        <dbReference type="ARBA" id="ARBA00023136"/>
    </source>
</evidence>